<keyword evidence="2" id="KW-1185">Reference proteome</keyword>
<reference evidence="1 2" key="1">
    <citation type="journal article" date="2023" name="Int. J. Syst. Evol. Microbiol.">
        <title>Sellimonas catena sp. nov., isolated from human faeces.</title>
        <authorList>
            <person name="Hisatomi A."/>
            <person name="Ohkuma M."/>
            <person name="Sakamoto M."/>
        </authorList>
    </citation>
    <scope>NUCLEOTIDE SEQUENCE [LARGE SCALE GENOMIC DNA]</scope>
    <source>
        <strain evidence="1 2">12EGH17</strain>
    </source>
</reference>
<accession>A0A9W6CBH8</accession>
<comment type="caution">
    <text evidence="1">The sequence shown here is derived from an EMBL/GenBank/DDBJ whole genome shotgun (WGS) entry which is preliminary data.</text>
</comment>
<evidence type="ECO:0000313" key="1">
    <source>
        <dbReference type="EMBL" id="GLG06150.1"/>
    </source>
</evidence>
<name>A0A9W6CBH8_9FIRM</name>
<gene>
    <name evidence="1" type="ORF">Selli1_33240</name>
</gene>
<protein>
    <submittedName>
        <fullName evidence="1">Uncharacterized protein</fullName>
    </submittedName>
</protein>
<dbReference type="AlphaFoldDB" id="A0A9W6CBH8"/>
<proteinExistence type="predicted"/>
<dbReference type="EMBL" id="BSBO01000050">
    <property type="protein sequence ID" value="GLG06150.1"/>
    <property type="molecule type" value="Genomic_DNA"/>
</dbReference>
<sequence length="62" mass="7343">MKNLKYYKRCQPSIFGGWFFIAQKQWNIMHDCDFTISYTSGKHIVKRTKQTKGDTHGEINDT</sequence>
<dbReference type="Proteomes" id="UP001145145">
    <property type="component" value="Unassembled WGS sequence"/>
</dbReference>
<organism evidence="1 2">
    <name type="scientific">Sellimonas catena</name>
    <dbReference type="NCBI Taxonomy" id="2994035"/>
    <lineage>
        <taxon>Bacteria</taxon>
        <taxon>Bacillati</taxon>
        <taxon>Bacillota</taxon>
        <taxon>Clostridia</taxon>
        <taxon>Lachnospirales</taxon>
        <taxon>Lachnospiraceae</taxon>
        <taxon>Sellimonas</taxon>
    </lineage>
</organism>
<evidence type="ECO:0000313" key="2">
    <source>
        <dbReference type="Proteomes" id="UP001145145"/>
    </source>
</evidence>